<keyword evidence="2" id="KW-0677">Repeat</keyword>
<proteinExistence type="predicted"/>
<feature type="compositionally biased region" description="Polar residues" evidence="3">
    <location>
        <begin position="233"/>
        <end position="244"/>
    </location>
</feature>
<dbReference type="InterPro" id="IPR000922">
    <property type="entry name" value="Lectin_gal-bd_dom"/>
</dbReference>
<keyword evidence="1" id="KW-0430">Lectin</keyword>
<dbReference type="Pfam" id="PF02140">
    <property type="entry name" value="SUEL_Lectin"/>
    <property type="match status" value="1"/>
</dbReference>
<dbReference type="Proteomes" id="UP000594454">
    <property type="component" value="Chromosome 6"/>
</dbReference>
<reference evidence="6 7" key="1">
    <citation type="submission" date="2020-11" db="EMBL/GenBank/DDBJ databases">
        <authorList>
            <person name="Wallbank WR R."/>
            <person name="Pardo Diaz C."/>
            <person name="Kozak K."/>
            <person name="Martin S."/>
            <person name="Jiggins C."/>
            <person name="Moest M."/>
            <person name="Warren A I."/>
            <person name="Generalovic N T."/>
            <person name="Byers J.R.P. K."/>
            <person name="Montejo-Kovacevich G."/>
            <person name="Yen C E."/>
        </authorList>
    </citation>
    <scope>NUCLEOTIDE SEQUENCE [LARGE SCALE GENOMIC DNA]</scope>
</reference>
<feature type="transmembrane region" description="Helical" evidence="4">
    <location>
        <begin position="194"/>
        <end position="219"/>
    </location>
</feature>
<dbReference type="AlphaFoldDB" id="A0A7R8V5B3"/>
<keyword evidence="4" id="KW-1133">Transmembrane helix</keyword>
<dbReference type="PROSITE" id="PS50228">
    <property type="entry name" value="SUEL_LECTIN"/>
    <property type="match status" value="1"/>
</dbReference>
<gene>
    <name evidence="6" type="ORF">HERILL_LOCUS15420</name>
</gene>
<dbReference type="OrthoDB" id="5970528at2759"/>
<keyword evidence="4" id="KW-0472">Membrane</keyword>
<feature type="domain" description="SUEL-type lectin" evidence="5">
    <location>
        <begin position="18"/>
        <end position="109"/>
    </location>
</feature>
<keyword evidence="7" id="KW-1185">Reference proteome</keyword>
<evidence type="ECO:0000256" key="2">
    <source>
        <dbReference type="ARBA" id="ARBA00022737"/>
    </source>
</evidence>
<dbReference type="InParanoid" id="A0A7R8V5B3"/>
<dbReference type="EMBL" id="LR899014">
    <property type="protein sequence ID" value="CAD7093113.1"/>
    <property type="molecule type" value="Genomic_DNA"/>
</dbReference>
<evidence type="ECO:0000313" key="6">
    <source>
        <dbReference type="EMBL" id="CAD7093113.1"/>
    </source>
</evidence>
<dbReference type="Gene3D" id="2.60.120.740">
    <property type="match status" value="1"/>
</dbReference>
<dbReference type="PANTHER" id="PTHR46780">
    <property type="entry name" value="PROTEIN EVA-1"/>
    <property type="match status" value="1"/>
</dbReference>
<dbReference type="GO" id="GO:0030246">
    <property type="term" value="F:carbohydrate binding"/>
    <property type="evidence" value="ECO:0007669"/>
    <property type="project" value="UniProtKB-KW"/>
</dbReference>
<feature type="region of interest" description="Disordered" evidence="3">
    <location>
        <begin position="223"/>
        <end position="244"/>
    </location>
</feature>
<organism evidence="6 7">
    <name type="scientific">Hermetia illucens</name>
    <name type="common">Black soldier fly</name>
    <dbReference type="NCBI Taxonomy" id="343691"/>
    <lineage>
        <taxon>Eukaryota</taxon>
        <taxon>Metazoa</taxon>
        <taxon>Ecdysozoa</taxon>
        <taxon>Arthropoda</taxon>
        <taxon>Hexapoda</taxon>
        <taxon>Insecta</taxon>
        <taxon>Pterygota</taxon>
        <taxon>Neoptera</taxon>
        <taxon>Endopterygota</taxon>
        <taxon>Diptera</taxon>
        <taxon>Brachycera</taxon>
        <taxon>Stratiomyomorpha</taxon>
        <taxon>Stratiomyidae</taxon>
        <taxon>Hermetiinae</taxon>
        <taxon>Hermetia</taxon>
    </lineage>
</organism>
<accession>A0A7R8V5B3</accession>
<keyword evidence="4" id="KW-0812">Transmembrane</keyword>
<feature type="region of interest" description="Disordered" evidence="3">
    <location>
        <begin position="365"/>
        <end position="391"/>
    </location>
</feature>
<evidence type="ECO:0000256" key="3">
    <source>
        <dbReference type="SAM" id="MobiDB-lite"/>
    </source>
</evidence>
<dbReference type="InterPro" id="IPR043159">
    <property type="entry name" value="Lectin_gal-bd_sf"/>
</dbReference>
<dbReference type="FunFam" id="2.60.120.740:FF:000003">
    <property type="entry name" value="Protein eva-1 homolog C"/>
    <property type="match status" value="1"/>
</dbReference>
<evidence type="ECO:0000259" key="5">
    <source>
        <dbReference type="PROSITE" id="PS50228"/>
    </source>
</evidence>
<evidence type="ECO:0000313" key="7">
    <source>
        <dbReference type="Proteomes" id="UP000594454"/>
    </source>
</evidence>
<sequence>MLEIDEHYRINEFRSKVACKNDIIQLECNPYSRIAIYSASFGRTEYESIQCPQPQGVKEETCLVSYATETVMQICHGRRRCNLSADTTTFGSPCSPQSRIYLKVVYTCVPKQVLKDRYESDIEPDEVENFGGDENDIYDEDQFYKESEAIPKLQSNFTRVSVVNISSTMEPDTTQNPIVTQPKGISLEDSQNRLYLYLIIAGSVGVLLCIILVVARVVLQKRRSRSDDTTSSPKGETTISNGFNDSISEIDADIDLATPVPVPSVSKSENYITYGPATNLYGSLGPSNVSHTSTTMLLPTNSLVCARQSPDIIGVANTFVGQPPLGGSSAIGAVVPITSLAQYTTAPTTFHPAYIMDHEGILRRPNSTQPVHALPQHPQSGTFHYDGTAPRTLSSGVAQNPQFYYG</sequence>
<evidence type="ECO:0000256" key="4">
    <source>
        <dbReference type="SAM" id="Phobius"/>
    </source>
</evidence>
<dbReference type="CDD" id="cd22829">
    <property type="entry name" value="Gal_Rha_Lectin_EVA1_EVA1C_rpt2"/>
    <property type="match status" value="1"/>
</dbReference>
<protein>
    <recommendedName>
        <fullName evidence="5">SUEL-type lectin domain-containing protein</fullName>
    </recommendedName>
</protein>
<name>A0A7R8V5B3_HERIL</name>
<evidence type="ECO:0000256" key="1">
    <source>
        <dbReference type="ARBA" id="ARBA00022734"/>
    </source>
</evidence>